<accession>A0ABV0BB13</accession>
<evidence type="ECO:0000313" key="2">
    <source>
        <dbReference type="Proteomes" id="UP001427805"/>
    </source>
</evidence>
<keyword evidence="2" id="KW-1185">Reference proteome</keyword>
<protein>
    <submittedName>
        <fullName evidence="1">Uncharacterized protein</fullName>
    </submittedName>
</protein>
<gene>
    <name evidence="1" type="ORF">TPR58_16430</name>
</gene>
<evidence type="ECO:0000313" key="1">
    <source>
        <dbReference type="EMBL" id="MEN3748763.1"/>
    </source>
</evidence>
<dbReference type="Proteomes" id="UP001427805">
    <property type="component" value="Unassembled WGS sequence"/>
</dbReference>
<dbReference type="RefSeq" id="WP_346247802.1">
    <property type="nucleotide sequence ID" value="NZ_JBDIZK010000010.1"/>
</dbReference>
<sequence>MSDFTPSTQGARPGFIAYQSAWSRTTLTRVEALDPRLQAVAKTIRATCNVSNGVQFLQFEIHPDPALSDYFDHNRIEADFFFHFFTHPDVRRAFPNMPQPSETMLGFHHESGTQLTERLERGIMDGGAYRSFRGSAADAAKLVADFGAGIGDRFSSAGGWVSEEPWNGWFRGMGWDRSLFWFDRGTRIATVLLTTDTD</sequence>
<dbReference type="EMBL" id="JBDIZK010000010">
    <property type="protein sequence ID" value="MEN3748763.1"/>
    <property type="molecule type" value="Genomic_DNA"/>
</dbReference>
<proteinExistence type="predicted"/>
<name>A0ABV0BB13_9SPHN</name>
<organism evidence="1 2">
    <name type="scientific">Sphingomonas rustica</name>
    <dbReference type="NCBI Taxonomy" id="3103142"/>
    <lineage>
        <taxon>Bacteria</taxon>
        <taxon>Pseudomonadati</taxon>
        <taxon>Pseudomonadota</taxon>
        <taxon>Alphaproteobacteria</taxon>
        <taxon>Sphingomonadales</taxon>
        <taxon>Sphingomonadaceae</taxon>
        <taxon>Sphingomonas</taxon>
    </lineage>
</organism>
<comment type="caution">
    <text evidence="1">The sequence shown here is derived from an EMBL/GenBank/DDBJ whole genome shotgun (WGS) entry which is preliminary data.</text>
</comment>
<reference evidence="1 2" key="1">
    <citation type="submission" date="2024-05" db="EMBL/GenBank/DDBJ databases">
        <title>Sphingomonas sp. HF-S3 16S ribosomal RNA gene Genome sequencing and assembly.</title>
        <authorList>
            <person name="Lee H."/>
        </authorList>
    </citation>
    <scope>NUCLEOTIDE SEQUENCE [LARGE SCALE GENOMIC DNA]</scope>
    <source>
        <strain evidence="1 2">HF-S3</strain>
    </source>
</reference>